<dbReference type="SUPFAM" id="SSF56645">
    <property type="entry name" value="Acyl-CoA dehydrogenase NM domain-like"/>
    <property type="match status" value="1"/>
</dbReference>
<keyword evidence="3" id="KW-0285">Flavoprotein</keyword>
<organism evidence="8 9">
    <name type="scientific">Salinisphaera aquimarina</name>
    <dbReference type="NCBI Taxonomy" id="2094031"/>
    <lineage>
        <taxon>Bacteria</taxon>
        <taxon>Pseudomonadati</taxon>
        <taxon>Pseudomonadota</taxon>
        <taxon>Gammaproteobacteria</taxon>
        <taxon>Salinisphaerales</taxon>
        <taxon>Salinisphaeraceae</taxon>
        <taxon>Salinisphaera</taxon>
    </lineage>
</organism>
<dbReference type="PANTHER" id="PTHR43884:SF20">
    <property type="entry name" value="ACYL-COA DEHYDROGENASE FADE28"/>
    <property type="match status" value="1"/>
</dbReference>
<comment type="cofactor">
    <cofactor evidence="1">
        <name>FAD</name>
        <dbReference type="ChEBI" id="CHEBI:57692"/>
    </cofactor>
</comment>
<dbReference type="Proteomes" id="UP001595462">
    <property type="component" value="Unassembled WGS sequence"/>
</dbReference>
<dbReference type="Gene3D" id="1.20.140.10">
    <property type="entry name" value="Butyryl-CoA Dehydrogenase, subunit A, domain 3"/>
    <property type="match status" value="1"/>
</dbReference>
<dbReference type="InterPro" id="IPR009100">
    <property type="entry name" value="AcylCoA_DH/oxidase_NM_dom_sf"/>
</dbReference>
<evidence type="ECO:0000256" key="4">
    <source>
        <dbReference type="ARBA" id="ARBA00022827"/>
    </source>
</evidence>
<evidence type="ECO:0000259" key="6">
    <source>
        <dbReference type="Pfam" id="PF00441"/>
    </source>
</evidence>
<sequence>MNDIRDMMLDSAGRLFSDRVDRELWQASEDGGFSDDAWHAVAEMGLAGMLLEEDEGGAGLAVTDGLSLAELAGYHALPLPLAETFVGMRLLADRIDVSGEEIIALAGEHNIVDARLEAADDGWTLTGELQRIAWGRHAHYVLLDMPARDGDMRRVVIKADRLDWRPDVSLAGEARDSASLDGLELTADAVTAKTMTGPSITEWGALLRSLQMAGAMRRALDLAVEHANERKQFGRPIAKFQAVQQQLAAMAGQVAAAGAAAAAAARATDGEEPGFMIAVAKARVGEAAGMAAAVAHQVHAAMGFTREHTLHYYTRRLWSWRDEFGTEPYWQDRIGQRICATGGDGMWPFLSDL</sequence>
<name>A0ABV7ELK1_9GAMM</name>
<feature type="domain" description="Acyl-CoA dehydrogenase/oxidase C-terminal" evidence="6">
    <location>
        <begin position="203"/>
        <end position="321"/>
    </location>
</feature>
<evidence type="ECO:0000256" key="2">
    <source>
        <dbReference type="ARBA" id="ARBA00009347"/>
    </source>
</evidence>
<accession>A0ABV7ELK1</accession>
<evidence type="ECO:0000256" key="1">
    <source>
        <dbReference type="ARBA" id="ARBA00001974"/>
    </source>
</evidence>
<feature type="domain" description="Acyl-CoA dehydrogenase/oxidase N-terminal" evidence="7">
    <location>
        <begin position="6"/>
        <end position="79"/>
    </location>
</feature>
<dbReference type="InterPro" id="IPR037069">
    <property type="entry name" value="AcylCoA_DH/ox_N_sf"/>
</dbReference>
<evidence type="ECO:0000313" key="9">
    <source>
        <dbReference type="Proteomes" id="UP001595462"/>
    </source>
</evidence>
<protein>
    <submittedName>
        <fullName evidence="8">Acyl-CoA dehydrogenase family protein</fullName>
    </submittedName>
</protein>
<evidence type="ECO:0000256" key="3">
    <source>
        <dbReference type="ARBA" id="ARBA00022630"/>
    </source>
</evidence>
<reference evidence="9" key="1">
    <citation type="journal article" date="2019" name="Int. J. Syst. Evol. Microbiol.">
        <title>The Global Catalogue of Microorganisms (GCM) 10K type strain sequencing project: providing services to taxonomists for standard genome sequencing and annotation.</title>
        <authorList>
            <consortium name="The Broad Institute Genomics Platform"/>
            <consortium name="The Broad Institute Genome Sequencing Center for Infectious Disease"/>
            <person name="Wu L."/>
            <person name="Ma J."/>
        </authorList>
    </citation>
    <scope>NUCLEOTIDE SEQUENCE [LARGE SCALE GENOMIC DNA]</scope>
    <source>
        <strain evidence="9">KCTC 52640</strain>
    </source>
</reference>
<comment type="similarity">
    <text evidence="2">Belongs to the acyl-CoA dehydrogenase family.</text>
</comment>
<dbReference type="Pfam" id="PF00441">
    <property type="entry name" value="Acyl-CoA_dh_1"/>
    <property type="match status" value="1"/>
</dbReference>
<dbReference type="Pfam" id="PF02771">
    <property type="entry name" value="Acyl-CoA_dh_N"/>
    <property type="match status" value="1"/>
</dbReference>
<dbReference type="SUPFAM" id="SSF47203">
    <property type="entry name" value="Acyl-CoA dehydrogenase C-terminal domain-like"/>
    <property type="match status" value="1"/>
</dbReference>
<dbReference type="InterPro" id="IPR013786">
    <property type="entry name" value="AcylCoA_DH/ox_N"/>
</dbReference>
<dbReference type="RefSeq" id="WP_380685342.1">
    <property type="nucleotide sequence ID" value="NZ_JBHRSS010000001.1"/>
</dbReference>
<evidence type="ECO:0000313" key="8">
    <source>
        <dbReference type="EMBL" id="MFC3102361.1"/>
    </source>
</evidence>
<keyword evidence="4" id="KW-0274">FAD</keyword>
<dbReference type="InterPro" id="IPR009075">
    <property type="entry name" value="AcylCo_DH/oxidase_C"/>
</dbReference>
<dbReference type="PANTHER" id="PTHR43884">
    <property type="entry name" value="ACYL-COA DEHYDROGENASE"/>
    <property type="match status" value="1"/>
</dbReference>
<keyword evidence="9" id="KW-1185">Reference proteome</keyword>
<evidence type="ECO:0000259" key="7">
    <source>
        <dbReference type="Pfam" id="PF02771"/>
    </source>
</evidence>
<evidence type="ECO:0000256" key="5">
    <source>
        <dbReference type="ARBA" id="ARBA00023002"/>
    </source>
</evidence>
<keyword evidence="5" id="KW-0560">Oxidoreductase</keyword>
<gene>
    <name evidence="8" type="ORF">ACFOSU_00480</name>
</gene>
<proteinExistence type="inferred from homology"/>
<dbReference type="Gene3D" id="1.10.540.10">
    <property type="entry name" value="Acyl-CoA dehydrogenase/oxidase, N-terminal domain"/>
    <property type="match status" value="1"/>
</dbReference>
<dbReference type="EMBL" id="JBHRSS010000001">
    <property type="protein sequence ID" value="MFC3102361.1"/>
    <property type="molecule type" value="Genomic_DNA"/>
</dbReference>
<comment type="caution">
    <text evidence="8">The sequence shown here is derived from an EMBL/GenBank/DDBJ whole genome shotgun (WGS) entry which is preliminary data.</text>
</comment>
<dbReference type="InterPro" id="IPR036250">
    <property type="entry name" value="AcylCo_DH-like_C"/>
</dbReference>